<dbReference type="Proteomes" id="UP000199072">
    <property type="component" value="Unassembled WGS sequence"/>
</dbReference>
<sequence length="274" mass="30797">MSLFITSLNSGSNGNCYYVGNEREAILVDAGISCRETEKRMARLGLSMSKIKAIFVSHEHSDHIRGIPVLAKKFKLPVYITPGTLLHMGDSLDMELVHHLREFETVHIGELQVTSFPKEHDATEPHSFIVSCRDIKVGVFTDLGLVCDRLIRYFSQCHAAFLEANYDDEMLENGGYPYHLKRRIRGGKGHLSNKQALSLFMTHRPPHMTHLLLAHLSKNNNDPKLVEELFNNCADGINIIVASRFEETPVYHIGFSNTISAQVGQLDFGFGAFL</sequence>
<reference evidence="2 3" key="1">
    <citation type="submission" date="2016-10" db="EMBL/GenBank/DDBJ databases">
        <authorList>
            <person name="de Groot N.N."/>
        </authorList>
    </citation>
    <scope>NUCLEOTIDE SEQUENCE [LARGE SCALE GENOMIC DNA]</scope>
    <source>
        <strain evidence="2 3">47C3B</strain>
    </source>
</reference>
<proteinExistence type="predicted"/>
<accession>A0A1G6SVF7</accession>
<dbReference type="PANTHER" id="PTHR47619:SF1">
    <property type="entry name" value="EXODEOXYRIBONUCLEASE WALJ"/>
    <property type="match status" value="1"/>
</dbReference>
<evidence type="ECO:0000313" key="3">
    <source>
        <dbReference type="Proteomes" id="UP000199072"/>
    </source>
</evidence>
<feature type="domain" description="Metallo-beta-lactamase" evidence="1">
    <location>
        <begin position="13"/>
        <end position="179"/>
    </location>
</feature>
<dbReference type="Gene3D" id="3.60.15.10">
    <property type="entry name" value="Ribonuclease Z/Hydroxyacylglutathione hydrolase-like"/>
    <property type="match status" value="1"/>
</dbReference>
<evidence type="ECO:0000259" key="1">
    <source>
        <dbReference type="SMART" id="SM00849"/>
    </source>
</evidence>
<protein>
    <submittedName>
        <fullName evidence="2">Phosphoribosyl 1,2-cyclic phosphodiesterase</fullName>
    </submittedName>
</protein>
<dbReference type="RefSeq" id="WP_091142299.1">
    <property type="nucleotide sequence ID" value="NZ_FNAI01000001.1"/>
</dbReference>
<dbReference type="InterPro" id="IPR001279">
    <property type="entry name" value="Metallo-B-lactamas"/>
</dbReference>
<gene>
    <name evidence="2" type="ORF">SAMN05216464_10158</name>
</gene>
<dbReference type="Pfam" id="PF12706">
    <property type="entry name" value="Lactamase_B_2"/>
    <property type="match status" value="1"/>
</dbReference>
<dbReference type="SUPFAM" id="SSF56281">
    <property type="entry name" value="Metallo-hydrolase/oxidoreductase"/>
    <property type="match status" value="1"/>
</dbReference>
<name>A0A1G6SVF7_9SPHI</name>
<evidence type="ECO:0000313" key="2">
    <source>
        <dbReference type="EMBL" id="SDD20544.1"/>
    </source>
</evidence>
<dbReference type="STRING" id="1391627.SAMN05216464_10158"/>
<dbReference type="AlphaFoldDB" id="A0A1G6SVF7"/>
<dbReference type="OrthoDB" id="9781189at2"/>
<dbReference type="InterPro" id="IPR036866">
    <property type="entry name" value="RibonucZ/Hydroxyglut_hydro"/>
</dbReference>
<organism evidence="2 3">
    <name type="scientific">Mucilaginibacter pineti</name>
    <dbReference type="NCBI Taxonomy" id="1391627"/>
    <lineage>
        <taxon>Bacteria</taxon>
        <taxon>Pseudomonadati</taxon>
        <taxon>Bacteroidota</taxon>
        <taxon>Sphingobacteriia</taxon>
        <taxon>Sphingobacteriales</taxon>
        <taxon>Sphingobacteriaceae</taxon>
        <taxon>Mucilaginibacter</taxon>
    </lineage>
</organism>
<dbReference type="EMBL" id="FNAI01000001">
    <property type="protein sequence ID" value="SDD20544.1"/>
    <property type="molecule type" value="Genomic_DNA"/>
</dbReference>
<dbReference type="PANTHER" id="PTHR47619">
    <property type="entry name" value="METALLO-HYDROLASE YYCJ-RELATED"/>
    <property type="match status" value="1"/>
</dbReference>
<keyword evidence="3" id="KW-1185">Reference proteome</keyword>
<dbReference type="InterPro" id="IPR052533">
    <property type="entry name" value="WalJ/YycJ-like"/>
</dbReference>
<dbReference type="SMART" id="SM00849">
    <property type="entry name" value="Lactamase_B"/>
    <property type="match status" value="1"/>
</dbReference>